<name>A0ACD5YAT9_AVESA</name>
<evidence type="ECO:0000313" key="1">
    <source>
        <dbReference type="EnsemblPlants" id="AVESA.00010b.r2.5CG0928190.1.CDS"/>
    </source>
</evidence>
<sequence>MNRIRRIAGMGKPKVPSAVQKDKDESIVFFRELYKHEKDTDVNLLEPMYSVEFDAIQGGHMSKPPPARRDLLMPIAEKHDYDWLKTTPATSLFPSLEVEANSSKMVFQELPIPRPVKPFASRFLGRPDATKKASPPPGPSPKNLSRGAPPISNEKNQRSTHTALPSRQQKAAAVSARATTPTGSNSAKKQSDRLYTSQDGGANATTETVESSEVPYKAPKNLLTTGSRFMRRPPSTAAAVKAPSAGPAFAADAEGGVRSRRPPPCPPAAVARGLKDPQVDSRKNVLAAKAKEVQVDSEKNVLPAKAKPIAATGSESACNDSGHAGEDTRAKGMRTADGKSGRRRPRFADK</sequence>
<reference evidence="1" key="1">
    <citation type="submission" date="2021-05" db="EMBL/GenBank/DDBJ databases">
        <authorList>
            <person name="Scholz U."/>
            <person name="Mascher M."/>
            <person name="Fiebig A."/>
        </authorList>
    </citation>
    <scope>NUCLEOTIDE SEQUENCE [LARGE SCALE GENOMIC DNA]</scope>
</reference>
<proteinExistence type="predicted"/>
<evidence type="ECO:0000313" key="2">
    <source>
        <dbReference type="Proteomes" id="UP001732700"/>
    </source>
</evidence>
<accession>A0ACD5YAT9</accession>
<dbReference type="Proteomes" id="UP001732700">
    <property type="component" value="Chromosome 5C"/>
</dbReference>
<reference evidence="1" key="2">
    <citation type="submission" date="2025-09" db="UniProtKB">
        <authorList>
            <consortium name="EnsemblPlants"/>
        </authorList>
    </citation>
    <scope>IDENTIFICATION</scope>
</reference>
<keyword evidence="2" id="KW-1185">Reference proteome</keyword>
<protein>
    <submittedName>
        <fullName evidence="1">Uncharacterized protein</fullName>
    </submittedName>
</protein>
<dbReference type="EnsemblPlants" id="AVESA.00010b.r2.5CG0928190.1">
    <property type="protein sequence ID" value="AVESA.00010b.r2.5CG0928190.1.CDS"/>
    <property type="gene ID" value="AVESA.00010b.r2.5CG0928190"/>
</dbReference>
<organism evidence="1 2">
    <name type="scientific">Avena sativa</name>
    <name type="common">Oat</name>
    <dbReference type="NCBI Taxonomy" id="4498"/>
    <lineage>
        <taxon>Eukaryota</taxon>
        <taxon>Viridiplantae</taxon>
        <taxon>Streptophyta</taxon>
        <taxon>Embryophyta</taxon>
        <taxon>Tracheophyta</taxon>
        <taxon>Spermatophyta</taxon>
        <taxon>Magnoliopsida</taxon>
        <taxon>Liliopsida</taxon>
        <taxon>Poales</taxon>
        <taxon>Poaceae</taxon>
        <taxon>BOP clade</taxon>
        <taxon>Pooideae</taxon>
        <taxon>Poodae</taxon>
        <taxon>Poeae</taxon>
        <taxon>Poeae Chloroplast Group 1 (Aveneae type)</taxon>
        <taxon>Aveninae</taxon>
        <taxon>Avena</taxon>
    </lineage>
</organism>